<dbReference type="InterPro" id="IPR040256">
    <property type="entry name" value="At4g02000-like"/>
</dbReference>
<dbReference type="InterPro" id="IPR025558">
    <property type="entry name" value="DUF4283"/>
</dbReference>
<dbReference type="Pfam" id="PF14111">
    <property type="entry name" value="DUF4283"/>
    <property type="match status" value="1"/>
</dbReference>
<gene>
    <name evidence="2" type="ORF">BUALT_Bualt05G0012600</name>
</gene>
<dbReference type="PANTHER" id="PTHR31286">
    <property type="entry name" value="GLYCINE-RICH CELL WALL STRUCTURAL PROTEIN 1.8-LIKE"/>
    <property type="match status" value="1"/>
</dbReference>
<accession>A0AAV6XRI2</accession>
<evidence type="ECO:0000259" key="1">
    <source>
        <dbReference type="Pfam" id="PF14111"/>
    </source>
</evidence>
<feature type="domain" description="DUF4283" evidence="1">
    <location>
        <begin position="56"/>
        <end position="135"/>
    </location>
</feature>
<evidence type="ECO:0000313" key="3">
    <source>
        <dbReference type="Proteomes" id="UP000826271"/>
    </source>
</evidence>
<evidence type="ECO:0000313" key="2">
    <source>
        <dbReference type="EMBL" id="KAG8381820.1"/>
    </source>
</evidence>
<proteinExistence type="predicted"/>
<dbReference type="AlphaFoldDB" id="A0AAV6XRI2"/>
<organism evidence="2 3">
    <name type="scientific">Buddleja alternifolia</name>
    <dbReference type="NCBI Taxonomy" id="168488"/>
    <lineage>
        <taxon>Eukaryota</taxon>
        <taxon>Viridiplantae</taxon>
        <taxon>Streptophyta</taxon>
        <taxon>Embryophyta</taxon>
        <taxon>Tracheophyta</taxon>
        <taxon>Spermatophyta</taxon>
        <taxon>Magnoliopsida</taxon>
        <taxon>eudicotyledons</taxon>
        <taxon>Gunneridae</taxon>
        <taxon>Pentapetalae</taxon>
        <taxon>asterids</taxon>
        <taxon>lamiids</taxon>
        <taxon>Lamiales</taxon>
        <taxon>Scrophulariaceae</taxon>
        <taxon>Buddlejeae</taxon>
        <taxon>Buddleja</taxon>
    </lineage>
</organism>
<dbReference type="EMBL" id="WHWC01000005">
    <property type="protein sequence ID" value="KAG8381820.1"/>
    <property type="molecule type" value="Genomic_DNA"/>
</dbReference>
<sequence>MDLFSEIELQSNLAANDADGINNNVAEQQVGSLSSLGGEDLLSFSPEETSKFAVPLQFAIVGKFSHGFPSLKHIHKYLHSLGLGGDFSIHPLNLKHILIILSCDADFSRLWLKREWLIEGFPMRTFKWTPDFNPSLESPLAPVWVRFPALPPHLFDRDALFAVARLVGSPLLLDGPTAGWASLELARVLVEIDISAPRVESVKIKIGEDVIVQKVNYEYIPKYCSFCKHIGHDLGGCYQNGNAPKPATRQFFKTKVAGDKKKGKGIMPEKMKECPGTQLQPLDNNNSFEALNVAALSEFVNNPQSSENVVPISHYTNEPINDVGYKKQSTIEIGVGNGENVAPISHYNSEPSNDVPKASVVYKKQNTEIGVGICEGPSFQHSRDFPVDIDDKDFGLEALFRMPVERKHDKRCLEFSSDDLQLIHSHKESDAKQ</sequence>
<dbReference type="PANTHER" id="PTHR31286:SF179">
    <property type="entry name" value="RNASE H TYPE-1 DOMAIN-CONTAINING PROTEIN"/>
    <property type="match status" value="1"/>
</dbReference>
<reference evidence="2" key="1">
    <citation type="submission" date="2019-10" db="EMBL/GenBank/DDBJ databases">
        <authorList>
            <person name="Zhang R."/>
            <person name="Pan Y."/>
            <person name="Wang J."/>
            <person name="Ma R."/>
            <person name="Yu S."/>
        </authorList>
    </citation>
    <scope>NUCLEOTIDE SEQUENCE</scope>
    <source>
        <strain evidence="2">LA-IB0</strain>
        <tissue evidence="2">Leaf</tissue>
    </source>
</reference>
<keyword evidence="3" id="KW-1185">Reference proteome</keyword>
<name>A0AAV6XRI2_9LAMI</name>
<comment type="caution">
    <text evidence="2">The sequence shown here is derived from an EMBL/GenBank/DDBJ whole genome shotgun (WGS) entry which is preliminary data.</text>
</comment>
<dbReference type="Proteomes" id="UP000826271">
    <property type="component" value="Unassembled WGS sequence"/>
</dbReference>
<protein>
    <recommendedName>
        <fullName evidence="1">DUF4283 domain-containing protein</fullName>
    </recommendedName>
</protein>